<gene>
    <name evidence="2" type="ORF">CMN54_02855</name>
</gene>
<evidence type="ECO:0000313" key="3">
    <source>
        <dbReference type="Proteomes" id="UP000226525"/>
    </source>
</evidence>
<sequence>MTDPAASSELSQQYYHEGFELLKLEHFVESLERFGKSAELRNKTTPDMYRNQGWCLFRLAEQDAFVLEWKSAEEKFQQAKRFYERALAGFLQMKQQDQSESFSQRLKLRMSDCRRRIAQIGGYLEFFTRRKAWIAVNGDISVKESSITIEAKRTSDRLVGQSMEQVKRVQDAMNSLMGRFLKEPTPNKAAAGETLETPGEADESVGATESQRA</sequence>
<dbReference type="AlphaFoldDB" id="A0A2D6YGS6"/>
<reference evidence="3" key="1">
    <citation type="submission" date="2017-09" db="EMBL/GenBank/DDBJ databases">
        <title>The Reconstruction of 2,631 Draft Metagenome-Assembled Genomes from the Global Oceans.</title>
        <authorList>
            <person name="Tully B.J."/>
            <person name="Graham E.D."/>
            <person name="Heidelberg J.F."/>
        </authorList>
    </citation>
    <scope>NUCLEOTIDE SEQUENCE [LARGE SCALE GENOMIC DNA]</scope>
</reference>
<organism evidence="2 3">
    <name type="scientific">SAR324 cluster bacterium</name>
    <dbReference type="NCBI Taxonomy" id="2024889"/>
    <lineage>
        <taxon>Bacteria</taxon>
        <taxon>Deltaproteobacteria</taxon>
        <taxon>SAR324 cluster</taxon>
    </lineage>
</organism>
<feature type="region of interest" description="Disordered" evidence="1">
    <location>
        <begin position="181"/>
        <end position="213"/>
    </location>
</feature>
<accession>A0A2D6YGS6</accession>
<evidence type="ECO:0008006" key="4">
    <source>
        <dbReference type="Google" id="ProtNLM"/>
    </source>
</evidence>
<dbReference type="SUPFAM" id="SSF48452">
    <property type="entry name" value="TPR-like"/>
    <property type="match status" value="1"/>
</dbReference>
<evidence type="ECO:0000313" key="2">
    <source>
        <dbReference type="EMBL" id="MAH62393.1"/>
    </source>
</evidence>
<evidence type="ECO:0000256" key="1">
    <source>
        <dbReference type="SAM" id="MobiDB-lite"/>
    </source>
</evidence>
<dbReference type="Gene3D" id="1.25.40.10">
    <property type="entry name" value="Tetratricopeptide repeat domain"/>
    <property type="match status" value="1"/>
</dbReference>
<proteinExistence type="predicted"/>
<protein>
    <recommendedName>
        <fullName evidence="4">Tetratricopeptide repeat protein</fullName>
    </recommendedName>
</protein>
<comment type="caution">
    <text evidence="2">The sequence shown here is derived from an EMBL/GenBank/DDBJ whole genome shotgun (WGS) entry which is preliminary data.</text>
</comment>
<name>A0A2D6YGS6_9DELT</name>
<dbReference type="Proteomes" id="UP000226525">
    <property type="component" value="Unassembled WGS sequence"/>
</dbReference>
<dbReference type="EMBL" id="NZEX01000028">
    <property type="protein sequence ID" value="MAH62393.1"/>
    <property type="molecule type" value="Genomic_DNA"/>
</dbReference>
<dbReference type="InterPro" id="IPR011990">
    <property type="entry name" value="TPR-like_helical_dom_sf"/>
</dbReference>